<organism evidence="1 2">
    <name type="scientific">Methanobrevibacter arboriphilus</name>
    <dbReference type="NCBI Taxonomy" id="39441"/>
    <lineage>
        <taxon>Archaea</taxon>
        <taxon>Methanobacteriati</taxon>
        <taxon>Methanobacteriota</taxon>
        <taxon>Methanomada group</taxon>
        <taxon>Methanobacteria</taxon>
        <taxon>Methanobacteriales</taxon>
        <taxon>Methanobacteriaceae</taxon>
        <taxon>Methanobrevibacter</taxon>
    </lineage>
</organism>
<name>A0ACA8R0P3_METAZ</name>
<evidence type="ECO:0000313" key="2">
    <source>
        <dbReference type="Proteomes" id="UP000825015"/>
    </source>
</evidence>
<reference evidence="1" key="1">
    <citation type="submission" date="2019-06" db="EMBL/GenBank/DDBJ databases">
        <title>Complete genome sequence of Methanobrevibacter arboriphilus strain SA.</title>
        <authorList>
            <person name="Asakawa S."/>
        </authorList>
    </citation>
    <scope>NUCLEOTIDE SEQUENCE</scope>
    <source>
        <strain evidence="1">SA</strain>
    </source>
</reference>
<accession>A0ACA8R0P3</accession>
<protein>
    <submittedName>
        <fullName evidence="1">Uncharacterized protein</fullName>
    </submittedName>
</protein>
<keyword evidence="2" id="KW-1185">Reference proteome</keyword>
<dbReference type="Proteomes" id="UP000825015">
    <property type="component" value="Chromosome"/>
</dbReference>
<gene>
    <name evidence="1" type="ORF">MarbSA_00700</name>
</gene>
<dbReference type="EMBL" id="AP019779">
    <property type="protein sequence ID" value="BBL61030.1"/>
    <property type="molecule type" value="Genomic_DNA"/>
</dbReference>
<evidence type="ECO:0000313" key="1">
    <source>
        <dbReference type="EMBL" id="BBL61030.1"/>
    </source>
</evidence>
<sequence>MKNDLQNENNLEYKKLPDELIKQGWVLKQNELLIPYIYRNPEYSDENEYYYSVEKEGKKYLVSWKIKEPKNDIYALCEAYSTTKFINVADKDRNKILGYNGANGNLPRDKNTIKEFWSNIIPFLNKYKVKSLLDENFEILQQEIESESEEEKYIYKTFEDYPEEVQKEANDILNNLDFIEEVLNTINWKHEGDKKTMIIELLSCGSLFIHEPVHQYKDAKKGKGKTNGSNEIKGILPDQYVVDLPSFSSKSIYYHSTTILHPEFNFIFLDDIVLNEDKDELLKLITDNNRPMKSHKTVINGKPVEFILIGEYLVIMNRADTSNMNDQLFDRLYLNELENDENHEIKVKNKIKQNSILETNVFLEKKRTMIKCAIQKLVDNNVKIFNPYLIFLNIKHHANRNINHYLGLIKAKTFFYQYQRSNIDDIIIGSIEDMEFVLSKVSESFETQKNKLDHVERSIIDFLKKNKGNEFKLKELEKPIGMSNEHIKNKIFGKDGKMGLEAKGYVSVIQKDPNNIRSPYYVQYVENDSTPFKSEKSFTTLTTNTSFNEKNSLILKWNLIIPYLTLKQILINKNLVYSLEPILEKIKLDINNYENVVSFIKKSFNEIKDMVEYITEDKTPSSEDLDYHKNFTQTKYDDFVKFIEEIENEENISKNHENNFKQKNHSNQKQALNNSTNLKNKEIFEPFEDKKDYTKEIENILINHLNVNKKEKFDELLNLLIDFHNEWEEKINQIIDLMWELKKKSIIDISDYDGEVELSIKV</sequence>
<proteinExistence type="predicted"/>